<dbReference type="PANTHER" id="PTHR12356:SF3">
    <property type="entry name" value="NUCLEAR MIGRATION PROTEIN NUDC"/>
    <property type="match status" value="1"/>
</dbReference>
<evidence type="ECO:0000256" key="2">
    <source>
        <dbReference type="ARBA" id="ARBA00022490"/>
    </source>
</evidence>
<dbReference type="Gene3D" id="2.60.40.790">
    <property type="match status" value="1"/>
</dbReference>
<dbReference type="PROSITE" id="PS51203">
    <property type="entry name" value="CS"/>
    <property type="match status" value="1"/>
</dbReference>
<comment type="subcellular location">
    <subcellularLocation>
        <location evidence="1">Cytoplasm</location>
    </subcellularLocation>
</comment>
<dbReference type="OrthoDB" id="416217at2759"/>
<evidence type="ECO:0000256" key="4">
    <source>
        <dbReference type="ARBA" id="ARBA00068398"/>
    </source>
</evidence>
<dbReference type="GO" id="GO:0051082">
    <property type="term" value="F:unfolded protein binding"/>
    <property type="evidence" value="ECO:0007669"/>
    <property type="project" value="TreeGrafter"/>
</dbReference>
<dbReference type="SUPFAM" id="SSF49764">
    <property type="entry name" value="HSP20-like chaperones"/>
    <property type="match status" value="1"/>
</dbReference>
<dbReference type="EMBL" id="KQ964524">
    <property type="protein sequence ID" value="KXN69757.1"/>
    <property type="molecule type" value="Genomic_DNA"/>
</dbReference>
<reference evidence="6 7" key="1">
    <citation type="journal article" date="2015" name="Genome Biol. Evol.">
        <title>Phylogenomic analyses indicate that early fungi evolved digesting cell walls of algal ancestors of land plants.</title>
        <authorList>
            <person name="Chang Y."/>
            <person name="Wang S."/>
            <person name="Sekimoto S."/>
            <person name="Aerts A.L."/>
            <person name="Choi C."/>
            <person name="Clum A."/>
            <person name="LaButti K.M."/>
            <person name="Lindquist E.A."/>
            <person name="Yee Ngan C."/>
            <person name="Ohm R.A."/>
            <person name="Salamov A.A."/>
            <person name="Grigoriev I.V."/>
            <person name="Spatafora J.W."/>
            <person name="Berbee M.L."/>
        </authorList>
    </citation>
    <scope>NUCLEOTIDE SEQUENCE [LARGE SCALE GENOMIC DNA]</scope>
    <source>
        <strain evidence="6 7">NRRL 28638</strain>
    </source>
</reference>
<feature type="domain" description="CS" evidence="5">
    <location>
        <begin position="36"/>
        <end position="125"/>
    </location>
</feature>
<name>A0A137P413_CONC2</name>
<dbReference type="Pfam" id="PF04969">
    <property type="entry name" value="CS"/>
    <property type="match status" value="1"/>
</dbReference>
<proteinExistence type="predicted"/>
<keyword evidence="2" id="KW-0963">Cytoplasm</keyword>
<sequence length="196" mass="22577">MTKESTQALSLSPPPEKDLIIKAAEQVAHNLINYQDLDLGYTWTQTLNELEIYVPLSKPLKSKDLEINFTNQILKIGLKGEEPIVQGEFYSKIKPGQSTWSLETPELVIVNIEKLQKFNWWECVVVGHPKINVSNLTPDTYLLPQLYSSNREIVKAMMEDQRVRAKNKIVETVENNPEYAESLKRFLKLHPELIDE</sequence>
<dbReference type="CDD" id="cd06467">
    <property type="entry name" value="p23_NUDC_like"/>
    <property type="match status" value="1"/>
</dbReference>
<evidence type="ECO:0000256" key="3">
    <source>
        <dbReference type="ARBA" id="ARBA00059400"/>
    </source>
</evidence>
<evidence type="ECO:0000313" key="6">
    <source>
        <dbReference type="EMBL" id="KXN69757.1"/>
    </source>
</evidence>
<dbReference type="PANTHER" id="PTHR12356">
    <property type="entry name" value="NUCLEAR MOVEMENT PROTEIN NUDC"/>
    <property type="match status" value="1"/>
</dbReference>
<evidence type="ECO:0000313" key="7">
    <source>
        <dbReference type="Proteomes" id="UP000070444"/>
    </source>
</evidence>
<dbReference type="STRING" id="796925.A0A137P413"/>
<dbReference type="Proteomes" id="UP000070444">
    <property type="component" value="Unassembled WGS sequence"/>
</dbReference>
<dbReference type="InterPro" id="IPR008978">
    <property type="entry name" value="HSP20-like_chaperone"/>
</dbReference>
<evidence type="ECO:0000256" key="1">
    <source>
        <dbReference type="ARBA" id="ARBA00004496"/>
    </source>
</evidence>
<accession>A0A137P413</accession>
<dbReference type="GO" id="GO:0005737">
    <property type="term" value="C:cytoplasm"/>
    <property type="evidence" value="ECO:0007669"/>
    <property type="project" value="UniProtKB-SubCell"/>
</dbReference>
<protein>
    <recommendedName>
        <fullName evidence="4">Nuclear movement protein nudC</fullName>
    </recommendedName>
</protein>
<evidence type="ECO:0000259" key="5">
    <source>
        <dbReference type="PROSITE" id="PS51203"/>
    </source>
</evidence>
<dbReference type="GO" id="GO:0006457">
    <property type="term" value="P:protein folding"/>
    <property type="evidence" value="ECO:0007669"/>
    <property type="project" value="TreeGrafter"/>
</dbReference>
<gene>
    <name evidence="6" type="ORF">CONCODRAFT_58996</name>
</gene>
<organism evidence="6 7">
    <name type="scientific">Conidiobolus coronatus (strain ATCC 28846 / CBS 209.66 / NRRL 28638)</name>
    <name type="common">Delacroixia coronata</name>
    <dbReference type="NCBI Taxonomy" id="796925"/>
    <lineage>
        <taxon>Eukaryota</taxon>
        <taxon>Fungi</taxon>
        <taxon>Fungi incertae sedis</taxon>
        <taxon>Zoopagomycota</taxon>
        <taxon>Entomophthoromycotina</taxon>
        <taxon>Entomophthoromycetes</taxon>
        <taxon>Entomophthorales</taxon>
        <taxon>Ancylistaceae</taxon>
        <taxon>Conidiobolus</taxon>
    </lineage>
</organism>
<dbReference type="InterPro" id="IPR007052">
    <property type="entry name" value="CS_dom"/>
</dbReference>
<keyword evidence="7" id="KW-1185">Reference proteome</keyword>
<dbReference type="FunFam" id="2.60.40.790:FF:000001">
    <property type="entry name" value="Nuclear migration protein nudC"/>
    <property type="match status" value="1"/>
</dbReference>
<dbReference type="InterPro" id="IPR037898">
    <property type="entry name" value="NudC_fam"/>
</dbReference>
<comment type="function">
    <text evidence="3">Required for nuclear movement. May interact between microtubules and nuclei and/or may be involved in the generation of force used to move nuclei during interphase.</text>
</comment>
<dbReference type="AlphaFoldDB" id="A0A137P413"/>